<dbReference type="InterPro" id="IPR036599">
    <property type="entry name" value="DNA_ligase_N_sf"/>
</dbReference>
<evidence type="ECO:0000256" key="4">
    <source>
        <dbReference type="ARBA" id="ARBA00022840"/>
    </source>
</evidence>
<evidence type="ECO:0000256" key="5">
    <source>
        <dbReference type="ARBA" id="ARBA00023242"/>
    </source>
</evidence>
<dbReference type="InterPro" id="IPR012310">
    <property type="entry name" value="DNA_ligase_ATP-dep_cent"/>
</dbReference>
<dbReference type="InterPro" id="IPR012340">
    <property type="entry name" value="NA-bd_OB-fold"/>
</dbReference>
<dbReference type="EMBL" id="JAUJDW010000004">
    <property type="protein sequence ID" value="KAK0663380.1"/>
    <property type="molecule type" value="Genomic_DNA"/>
</dbReference>
<reference evidence="7" key="1">
    <citation type="submission" date="2023-06" db="EMBL/GenBank/DDBJ databases">
        <title>Multi-omics analyses reveal the molecular pathogenesis toolkit of Lasiodiplodia hormozganensis, a cross-kingdom pathogen.</title>
        <authorList>
            <person name="Felix C."/>
            <person name="Meneses R."/>
            <person name="Goncalves M.F.M."/>
            <person name="Tilleman L."/>
            <person name="Duarte A.S."/>
            <person name="Jorrin-Novo J.V."/>
            <person name="Van De Peer Y."/>
            <person name="Deforce D."/>
            <person name="Van Nieuwerburgh F."/>
            <person name="Esteves A.C."/>
            <person name="Alves A."/>
        </authorList>
    </citation>
    <scope>NUCLEOTIDE SEQUENCE</scope>
    <source>
        <strain evidence="7">CBS 339.90</strain>
    </source>
</reference>
<dbReference type="GO" id="GO:0003677">
    <property type="term" value="F:DNA binding"/>
    <property type="evidence" value="ECO:0007669"/>
    <property type="project" value="InterPro"/>
</dbReference>
<sequence length="668" mass="77325">MPFRFTWICDLLQAIEDIECRDPPHLPDRKRTLLRTTIERWFRQHRKNIDQAETDGAALLSTLFPQARTDRVYSIKAPRLEKLVARCLNYRTEKIRELGAWKQPSRGDLGACLERIEKIHDSEPLPRGDALTVEEVDRGLHDIASQVRFSSPAVQKHVSADLPQQILTYILLRIHSRDKKWFIRLFLKDYGRVVLDEQLVLGEFHFLLPPLLKFQNDFAAAMMLLRGPLARYHAKPDPLSQKLMLEQAALHLRPKVGVKIGRPTWYKARSMQNCLQMVGDATWVIERKYDGEFCEIHVDLTKEDRIQIFSKNGKDATRDRKDLLPAIKESLRIDTAECQFDSKCILLGEMVVFNQVENKVMDFDKIRKHVSRSGSFLGIDKDSQPHPYENLMIFYFDILLVDDEITMTLPHSRRRKRLSEIITKIDGRAKTVEWKPLDFSEPAARKSMFHQFCAALLDRCEGLILKPNGPFFPLARDETGSWCRGFIKLKKDYMTDMGGSKDQADFAIVAASYDVHEAQKCRQRNLKWTNFYLGCLVDDDYSYQARPRFRIVAIIKATHCIPAKELDYLNQVGQFHCRDFDNDEAIEHFAIQFGKNPLPSVVFTEPLVVEVLGSGFEKPPNEGFHMLRHPRILKTHTDRSWEDCVTMQGLAQMAREAREAPSDDKQIA</sequence>
<evidence type="ECO:0000256" key="1">
    <source>
        <dbReference type="ARBA" id="ARBA00007572"/>
    </source>
</evidence>
<dbReference type="GO" id="GO:0003910">
    <property type="term" value="F:DNA ligase (ATP) activity"/>
    <property type="evidence" value="ECO:0007669"/>
    <property type="project" value="InterPro"/>
</dbReference>
<dbReference type="GO" id="GO:0006303">
    <property type="term" value="P:double-strand break repair via nonhomologous end joining"/>
    <property type="evidence" value="ECO:0007669"/>
    <property type="project" value="TreeGrafter"/>
</dbReference>
<evidence type="ECO:0000313" key="8">
    <source>
        <dbReference type="Proteomes" id="UP001175001"/>
    </source>
</evidence>
<dbReference type="Pfam" id="PF01068">
    <property type="entry name" value="DNA_ligase_A_M"/>
    <property type="match status" value="1"/>
</dbReference>
<dbReference type="Proteomes" id="UP001175001">
    <property type="component" value="Unassembled WGS sequence"/>
</dbReference>
<dbReference type="InterPro" id="IPR029710">
    <property type="entry name" value="LIG4"/>
</dbReference>
<dbReference type="GO" id="GO:0006297">
    <property type="term" value="P:nucleotide-excision repair, DNA gap filling"/>
    <property type="evidence" value="ECO:0007669"/>
    <property type="project" value="TreeGrafter"/>
</dbReference>
<dbReference type="PANTHER" id="PTHR45997:SF2">
    <property type="entry name" value="ATP DEPENDENT DNA LIGASE DOMAIN PROTEIN (AFU_ORTHOLOGUE AFUA_5G02430)"/>
    <property type="match status" value="1"/>
</dbReference>
<dbReference type="AlphaFoldDB" id="A0AA40D501"/>
<dbReference type="Gene3D" id="1.10.3260.10">
    <property type="entry name" value="DNA ligase, ATP-dependent, N-terminal domain"/>
    <property type="match status" value="1"/>
</dbReference>
<dbReference type="GO" id="GO:0005524">
    <property type="term" value="F:ATP binding"/>
    <property type="evidence" value="ECO:0007669"/>
    <property type="project" value="UniProtKB-KW"/>
</dbReference>
<gene>
    <name evidence="7" type="primary">lig4</name>
    <name evidence="7" type="ORF">DIS24_g1346</name>
</gene>
<keyword evidence="2 7" id="KW-0436">Ligase</keyword>
<dbReference type="Gene3D" id="3.30.470.30">
    <property type="entry name" value="DNA ligase/mRNA capping enzyme"/>
    <property type="match status" value="1"/>
</dbReference>
<evidence type="ECO:0000256" key="2">
    <source>
        <dbReference type="ARBA" id="ARBA00022598"/>
    </source>
</evidence>
<accession>A0AA40D501</accession>
<dbReference type="SUPFAM" id="SSF56091">
    <property type="entry name" value="DNA ligase/mRNA capping enzyme, catalytic domain"/>
    <property type="match status" value="1"/>
</dbReference>
<dbReference type="Gene3D" id="2.40.50.140">
    <property type="entry name" value="Nucleic acid-binding proteins"/>
    <property type="match status" value="1"/>
</dbReference>
<keyword evidence="5" id="KW-0539">Nucleus</keyword>
<evidence type="ECO:0000256" key="3">
    <source>
        <dbReference type="ARBA" id="ARBA00022741"/>
    </source>
</evidence>
<evidence type="ECO:0000259" key="6">
    <source>
        <dbReference type="PROSITE" id="PS50160"/>
    </source>
</evidence>
<dbReference type="PANTHER" id="PTHR45997">
    <property type="entry name" value="DNA LIGASE 4"/>
    <property type="match status" value="1"/>
</dbReference>
<comment type="caution">
    <text evidence="7">The sequence shown here is derived from an EMBL/GenBank/DDBJ whole genome shotgun (WGS) entry which is preliminary data.</text>
</comment>
<dbReference type="SUPFAM" id="SSF50249">
    <property type="entry name" value="Nucleic acid-binding proteins"/>
    <property type="match status" value="1"/>
</dbReference>
<dbReference type="Pfam" id="PF04675">
    <property type="entry name" value="DNA_ligase_A_N"/>
    <property type="match status" value="1"/>
</dbReference>
<dbReference type="PROSITE" id="PS50160">
    <property type="entry name" value="DNA_LIGASE_A3"/>
    <property type="match status" value="1"/>
</dbReference>
<comment type="similarity">
    <text evidence="1">Belongs to the ATP-dependent DNA ligase family.</text>
</comment>
<feature type="domain" description="ATP-dependent DNA ligase family profile" evidence="6">
    <location>
        <begin position="393"/>
        <end position="537"/>
    </location>
</feature>
<dbReference type="GO" id="GO:0006310">
    <property type="term" value="P:DNA recombination"/>
    <property type="evidence" value="ECO:0007669"/>
    <property type="project" value="InterPro"/>
</dbReference>
<keyword evidence="3" id="KW-0547">Nucleotide-binding</keyword>
<keyword evidence="4" id="KW-0067">ATP-binding</keyword>
<keyword evidence="8" id="KW-1185">Reference proteome</keyword>
<protein>
    <submittedName>
        <fullName evidence="7">DNA ligase 4</fullName>
    </submittedName>
</protein>
<dbReference type="InterPro" id="IPR012308">
    <property type="entry name" value="DNA_ligase_ATP-dep_N"/>
</dbReference>
<proteinExistence type="inferred from homology"/>
<dbReference type="GO" id="GO:0032807">
    <property type="term" value="C:DNA ligase IV complex"/>
    <property type="evidence" value="ECO:0007669"/>
    <property type="project" value="TreeGrafter"/>
</dbReference>
<organism evidence="7 8">
    <name type="scientific">Lasiodiplodia hormozganensis</name>
    <dbReference type="NCBI Taxonomy" id="869390"/>
    <lineage>
        <taxon>Eukaryota</taxon>
        <taxon>Fungi</taxon>
        <taxon>Dikarya</taxon>
        <taxon>Ascomycota</taxon>
        <taxon>Pezizomycotina</taxon>
        <taxon>Dothideomycetes</taxon>
        <taxon>Dothideomycetes incertae sedis</taxon>
        <taxon>Botryosphaeriales</taxon>
        <taxon>Botryosphaeriaceae</taxon>
        <taxon>Lasiodiplodia</taxon>
    </lineage>
</organism>
<name>A0AA40D501_9PEZI</name>
<evidence type="ECO:0000313" key="7">
    <source>
        <dbReference type="EMBL" id="KAK0663380.1"/>
    </source>
</evidence>